<dbReference type="PANTHER" id="PTHR30055">
    <property type="entry name" value="HTH-TYPE TRANSCRIPTIONAL REGULATOR RUTR"/>
    <property type="match status" value="1"/>
</dbReference>
<dbReference type="SUPFAM" id="SSF46689">
    <property type="entry name" value="Homeodomain-like"/>
    <property type="match status" value="1"/>
</dbReference>
<dbReference type="Pfam" id="PF00440">
    <property type="entry name" value="TetR_N"/>
    <property type="match status" value="1"/>
</dbReference>
<gene>
    <name evidence="6" type="ORF">ACFO3E_12870</name>
</gene>
<keyword evidence="1" id="KW-0805">Transcription regulation</keyword>
<protein>
    <submittedName>
        <fullName evidence="6">TetR/AcrR family transcriptional regulator</fullName>
    </submittedName>
</protein>
<reference evidence="7" key="1">
    <citation type="journal article" date="2019" name="Int. J. Syst. Evol. Microbiol.">
        <title>The Global Catalogue of Microorganisms (GCM) 10K type strain sequencing project: providing services to taxonomists for standard genome sequencing and annotation.</title>
        <authorList>
            <consortium name="The Broad Institute Genomics Platform"/>
            <consortium name="The Broad Institute Genome Sequencing Center for Infectious Disease"/>
            <person name="Wu L."/>
            <person name="Ma J."/>
        </authorList>
    </citation>
    <scope>NUCLEOTIDE SEQUENCE [LARGE SCALE GENOMIC DNA]</scope>
    <source>
        <strain evidence="7">NBRC 103632</strain>
    </source>
</reference>
<evidence type="ECO:0000313" key="7">
    <source>
        <dbReference type="Proteomes" id="UP001595957"/>
    </source>
</evidence>
<dbReference type="SUPFAM" id="SSF48498">
    <property type="entry name" value="Tetracyclin repressor-like, C-terminal domain"/>
    <property type="match status" value="1"/>
</dbReference>
<evidence type="ECO:0000259" key="5">
    <source>
        <dbReference type="PROSITE" id="PS50977"/>
    </source>
</evidence>
<name>A0ABV9F1K0_9SPHN</name>
<evidence type="ECO:0000256" key="2">
    <source>
        <dbReference type="ARBA" id="ARBA00023125"/>
    </source>
</evidence>
<evidence type="ECO:0000256" key="1">
    <source>
        <dbReference type="ARBA" id="ARBA00023015"/>
    </source>
</evidence>
<dbReference type="EMBL" id="JBHSFZ010000027">
    <property type="protein sequence ID" value="MFC4595078.1"/>
    <property type="molecule type" value="Genomic_DNA"/>
</dbReference>
<organism evidence="6 7">
    <name type="scientific">Sphingobium tyrosinilyticum</name>
    <dbReference type="NCBI Taxonomy" id="2715436"/>
    <lineage>
        <taxon>Bacteria</taxon>
        <taxon>Pseudomonadati</taxon>
        <taxon>Pseudomonadota</taxon>
        <taxon>Alphaproteobacteria</taxon>
        <taxon>Sphingomonadales</taxon>
        <taxon>Sphingomonadaceae</taxon>
        <taxon>Sphingobium</taxon>
    </lineage>
</organism>
<dbReference type="InterPro" id="IPR036271">
    <property type="entry name" value="Tet_transcr_reg_TetR-rel_C_sf"/>
</dbReference>
<dbReference type="PRINTS" id="PR00455">
    <property type="entry name" value="HTHTETR"/>
</dbReference>
<feature type="domain" description="HTH tetR-type" evidence="5">
    <location>
        <begin position="15"/>
        <end position="74"/>
    </location>
</feature>
<dbReference type="PROSITE" id="PS50977">
    <property type="entry name" value="HTH_TETR_2"/>
    <property type="match status" value="1"/>
</dbReference>
<dbReference type="InterPro" id="IPR049445">
    <property type="entry name" value="TetR_SbtR-like_C"/>
</dbReference>
<dbReference type="InterPro" id="IPR050109">
    <property type="entry name" value="HTH-type_TetR-like_transc_reg"/>
</dbReference>
<evidence type="ECO:0000313" key="6">
    <source>
        <dbReference type="EMBL" id="MFC4595078.1"/>
    </source>
</evidence>
<dbReference type="InterPro" id="IPR009057">
    <property type="entry name" value="Homeodomain-like_sf"/>
</dbReference>
<keyword evidence="3" id="KW-0804">Transcription</keyword>
<dbReference type="Gene3D" id="1.10.357.10">
    <property type="entry name" value="Tetracycline Repressor, domain 2"/>
    <property type="match status" value="1"/>
</dbReference>
<feature type="DNA-binding region" description="H-T-H motif" evidence="4">
    <location>
        <begin position="37"/>
        <end position="56"/>
    </location>
</feature>
<sequence length="194" mass="21092">MSKSPIKGASRRDAQHNRAHILEVARAAFARNGIDVSMDAIAKMAGLGAGTLYRNFPNKDALLAALLDRHYEGLEERRLAIEAEETDEARALERWIEALGDWMLAYEGLPEPLRAACRSESPLSQACHTVIATTERLLKAAQDKGHARTQVTGRDLFLGALAIAWAGGDTIAGEDTTKVLRTVLQSGWRESAAS</sequence>
<dbReference type="PANTHER" id="PTHR30055:SF234">
    <property type="entry name" value="HTH-TYPE TRANSCRIPTIONAL REGULATOR BETI"/>
    <property type="match status" value="1"/>
</dbReference>
<dbReference type="RefSeq" id="WP_380805243.1">
    <property type="nucleotide sequence ID" value="NZ_JBHSFZ010000027.1"/>
</dbReference>
<proteinExistence type="predicted"/>
<keyword evidence="7" id="KW-1185">Reference proteome</keyword>
<keyword evidence="2 4" id="KW-0238">DNA-binding</keyword>
<dbReference type="Proteomes" id="UP001595957">
    <property type="component" value="Unassembled WGS sequence"/>
</dbReference>
<evidence type="ECO:0000256" key="4">
    <source>
        <dbReference type="PROSITE-ProRule" id="PRU00335"/>
    </source>
</evidence>
<comment type="caution">
    <text evidence="6">The sequence shown here is derived from an EMBL/GenBank/DDBJ whole genome shotgun (WGS) entry which is preliminary data.</text>
</comment>
<evidence type="ECO:0000256" key="3">
    <source>
        <dbReference type="ARBA" id="ARBA00023163"/>
    </source>
</evidence>
<accession>A0ABV9F1K0</accession>
<dbReference type="Pfam" id="PF21597">
    <property type="entry name" value="TetR_C_43"/>
    <property type="match status" value="1"/>
</dbReference>
<dbReference type="InterPro" id="IPR001647">
    <property type="entry name" value="HTH_TetR"/>
</dbReference>